<evidence type="ECO:0000256" key="7">
    <source>
        <dbReference type="ARBA" id="ARBA00022771"/>
    </source>
</evidence>
<dbReference type="Pfam" id="PF13920">
    <property type="entry name" value="zf-C3HC4_3"/>
    <property type="match status" value="1"/>
</dbReference>
<evidence type="ECO:0000256" key="13">
    <source>
        <dbReference type="PROSITE-ProRule" id="PRU00175"/>
    </source>
</evidence>
<keyword evidence="8 14" id="KW-0833">Ubl conjugation pathway</keyword>
<evidence type="ECO:0000256" key="9">
    <source>
        <dbReference type="ARBA" id="ARBA00022833"/>
    </source>
</evidence>
<evidence type="ECO:0000256" key="14">
    <source>
        <dbReference type="RuleBase" id="RU365038"/>
    </source>
</evidence>
<feature type="coiled-coil region" evidence="15">
    <location>
        <begin position="587"/>
        <end position="621"/>
    </location>
</feature>
<dbReference type="GO" id="GO:0008270">
    <property type="term" value="F:zinc ion binding"/>
    <property type="evidence" value="ECO:0007669"/>
    <property type="project" value="UniProtKB-KW"/>
</dbReference>
<dbReference type="EMBL" id="KB870808">
    <property type="protein sequence ID" value="EOA29298.1"/>
    <property type="molecule type" value="Genomic_DNA"/>
</dbReference>
<evidence type="ECO:0000256" key="6">
    <source>
        <dbReference type="ARBA" id="ARBA00022723"/>
    </source>
</evidence>
<dbReference type="STRING" id="81985.R0HYY8"/>
<dbReference type="InterPro" id="IPR013956">
    <property type="entry name" value="E3_ubiquit_lig_Bre1"/>
</dbReference>
<feature type="coiled-coil region" evidence="15">
    <location>
        <begin position="49"/>
        <end position="76"/>
    </location>
</feature>
<feature type="domain" description="RING-type" evidence="16">
    <location>
        <begin position="826"/>
        <end position="865"/>
    </location>
</feature>
<keyword evidence="5 14" id="KW-0808">Transferase</keyword>
<name>R0HYY8_9BRAS</name>
<dbReference type="GO" id="GO:0006325">
    <property type="term" value="P:chromatin organization"/>
    <property type="evidence" value="ECO:0007669"/>
    <property type="project" value="UniProtKB-KW"/>
</dbReference>
<dbReference type="SUPFAM" id="SSF57850">
    <property type="entry name" value="RING/U-box"/>
    <property type="match status" value="1"/>
</dbReference>
<comment type="catalytic activity">
    <reaction evidence="1 14">
        <text>S-ubiquitinyl-[E2 ubiquitin-conjugating enzyme]-L-cysteine + [acceptor protein]-L-lysine = [E2 ubiquitin-conjugating enzyme]-L-cysteine + N(6)-ubiquitinyl-[acceptor protein]-L-lysine.</text>
        <dbReference type="EC" id="2.3.2.27"/>
    </reaction>
</comment>
<dbReference type="AlphaFoldDB" id="R0HYY8"/>
<comment type="pathway">
    <text evidence="3 14">Protein modification; protein ubiquitination.</text>
</comment>
<keyword evidence="12 14" id="KW-0539">Nucleus</keyword>
<dbReference type="FunFam" id="3.30.40.10:FF:000414">
    <property type="entry name" value="E3 ubiquitin protein ligase"/>
    <property type="match status" value="1"/>
</dbReference>
<dbReference type="GO" id="GO:0033503">
    <property type="term" value="C:HULC complex"/>
    <property type="evidence" value="ECO:0007669"/>
    <property type="project" value="TreeGrafter"/>
</dbReference>
<dbReference type="InterPro" id="IPR001841">
    <property type="entry name" value="Znf_RING"/>
</dbReference>
<dbReference type="EC" id="2.3.2.27" evidence="14"/>
<evidence type="ECO:0000259" key="16">
    <source>
        <dbReference type="PROSITE" id="PS50089"/>
    </source>
</evidence>
<keyword evidence="6 14" id="KW-0479">Metal-binding</keyword>
<dbReference type="CDD" id="cd16499">
    <property type="entry name" value="RING-HC_Bre1-like"/>
    <property type="match status" value="1"/>
</dbReference>
<accession>R0HYY8</accession>
<keyword evidence="7 13" id="KW-0863">Zinc-finger</keyword>
<dbReference type="GO" id="GO:0061630">
    <property type="term" value="F:ubiquitin protein ligase activity"/>
    <property type="evidence" value="ECO:0007669"/>
    <property type="project" value="UniProtKB-EC"/>
</dbReference>
<keyword evidence="11 14" id="KW-0175">Coiled coil</keyword>
<evidence type="ECO:0000256" key="5">
    <source>
        <dbReference type="ARBA" id="ARBA00022679"/>
    </source>
</evidence>
<dbReference type="GO" id="GO:0016567">
    <property type="term" value="P:protein ubiquitination"/>
    <property type="evidence" value="ECO:0007669"/>
    <property type="project" value="UniProtKB-UniRule"/>
</dbReference>
<evidence type="ECO:0000256" key="11">
    <source>
        <dbReference type="ARBA" id="ARBA00023054"/>
    </source>
</evidence>
<dbReference type="OrthoDB" id="10266039at2759"/>
<evidence type="ECO:0000256" key="10">
    <source>
        <dbReference type="ARBA" id="ARBA00022853"/>
    </source>
</evidence>
<dbReference type="Proteomes" id="UP000029121">
    <property type="component" value="Unassembled WGS sequence"/>
</dbReference>
<dbReference type="SMART" id="SM00184">
    <property type="entry name" value="RING"/>
    <property type="match status" value="1"/>
</dbReference>
<evidence type="ECO:0000256" key="4">
    <source>
        <dbReference type="ARBA" id="ARBA00005555"/>
    </source>
</evidence>
<evidence type="ECO:0000313" key="18">
    <source>
        <dbReference type="Proteomes" id="UP000029121"/>
    </source>
</evidence>
<dbReference type="UniPathway" id="UPA00143"/>
<dbReference type="PROSITE" id="PS00518">
    <property type="entry name" value="ZF_RING_1"/>
    <property type="match status" value="1"/>
</dbReference>
<dbReference type="Gene3D" id="3.30.40.10">
    <property type="entry name" value="Zinc/RING finger domain, C3HC4 (zinc finger)"/>
    <property type="match status" value="1"/>
</dbReference>
<gene>
    <name evidence="17" type="ORF">CARUB_v10025576mg</name>
</gene>
<keyword evidence="18" id="KW-1185">Reference proteome</keyword>
<dbReference type="PROSITE" id="PS50089">
    <property type="entry name" value="ZF_RING_2"/>
    <property type="match status" value="1"/>
</dbReference>
<reference evidence="18" key="1">
    <citation type="journal article" date="2013" name="Nat. Genet.">
        <title>The Capsella rubella genome and the genomic consequences of rapid mating system evolution.</title>
        <authorList>
            <person name="Slotte T."/>
            <person name="Hazzouri K.M."/>
            <person name="Agren J.A."/>
            <person name="Koenig D."/>
            <person name="Maumus F."/>
            <person name="Guo Y.L."/>
            <person name="Steige K."/>
            <person name="Platts A.E."/>
            <person name="Escobar J.S."/>
            <person name="Newman L.K."/>
            <person name="Wang W."/>
            <person name="Mandakova T."/>
            <person name="Vello E."/>
            <person name="Smith L.M."/>
            <person name="Henz S.R."/>
            <person name="Steffen J."/>
            <person name="Takuno S."/>
            <person name="Brandvain Y."/>
            <person name="Coop G."/>
            <person name="Andolfatto P."/>
            <person name="Hu T.T."/>
            <person name="Blanchette M."/>
            <person name="Clark R.M."/>
            <person name="Quesneville H."/>
            <person name="Nordborg M."/>
            <person name="Gaut B.S."/>
            <person name="Lysak M.A."/>
            <person name="Jenkins J."/>
            <person name="Grimwood J."/>
            <person name="Chapman J."/>
            <person name="Prochnik S."/>
            <person name="Shu S."/>
            <person name="Rokhsar D."/>
            <person name="Schmutz J."/>
            <person name="Weigel D."/>
            <person name="Wright S.I."/>
        </authorList>
    </citation>
    <scope>NUCLEOTIDE SEQUENCE [LARGE SCALE GENOMIC DNA]</scope>
    <source>
        <strain evidence="18">cv. Monte Gargano</strain>
    </source>
</reference>
<dbReference type="eggNOG" id="KOG0978">
    <property type="taxonomic scope" value="Eukaryota"/>
</dbReference>
<feature type="coiled-coil region" evidence="15">
    <location>
        <begin position="748"/>
        <end position="803"/>
    </location>
</feature>
<evidence type="ECO:0000256" key="15">
    <source>
        <dbReference type="SAM" id="Coils"/>
    </source>
</evidence>
<comment type="subcellular location">
    <subcellularLocation>
        <location evidence="2 14">Nucleus</location>
    </subcellularLocation>
</comment>
<dbReference type="GO" id="GO:0005634">
    <property type="term" value="C:nucleus"/>
    <property type="evidence" value="ECO:0007669"/>
    <property type="project" value="UniProtKB-SubCell"/>
</dbReference>
<evidence type="ECO:0000256" key="3">
    <source>
        <dbReference type="ARBA" id="ARBA00004906"/>
    </source>
</evidence>
<organism evidence="17 18">
    <name type="scientific">Capsella rubella</name>
    <dbReference type="NCBI Taxonomy" id="81985"/>
    <lineage>
        <taxon>Eukaryota</taxon>
        <taxon>Viridiplantae</taxon>
        <taxon>Streptophyta</taxon>
        <taxon>Embryophyta</taxon>
        <taxon>Tracheophyta</taxon>
        <taxon>Spermatophyta</taxon>
        <taxon>Magnoliopsida</taxon>
        <taxon>eudicotyledons</taxon>
        <taxon>Gunneridae</taxon>
        <taxon>Pentapetalae</taxon>
        <taxon>rosids</taxon>
        <taxon>malvids</taxon>
        <taxon>Brassicales</taxon>
        <taxon>Brassicaceae</taxon>
        <taxon>Camelineae</taxon>
        <taxon>Capsella</taxon>
    </lineage>
</organism>
<evidence type="ECO:0000256" key="2">
    <source>
        <dbReference type="ARBA" id="ARBA00004123"/>
    </source>
</evidence>
<dbReference type="PANTHER" id="PTHR23163">
    <property type="entry name" value="RING FINGER PROTEIN-RELATED"/>
    <property type="match status" value="1"/>
</dbReference>
<dbReference type="PANTHER" id="PTHR23163:SF0">
    <property type="entry name" value="E3 UBIQUITIN-PROTEIN LIGASE BRE1"/>
    <property type="match status" value="1"/>
</dbReference>
<proteinExistence type="inferred from homology"/>
<sequence>MASTGEPDRKRRHFSSISPTEAAAAVKKQQFFWPSSEDTYDTAVLQFQNLKLSQKLEAQQAECSILEDKLSQVKEKQLPYGSTLKTVHKSWQKLTAAVESCSVRVSDSSSGAHRFVNKDDGSSMAVKDDFINRLLETGATESSSSNICSNGMEENKVNTSSQLTQTLSNLVAATDDLRCLKDELYPSARRTGLDKDLSGQLELNELELEIKSFRVDLDDVLVKFKSLSRELQSHHDADAKVRVDLKRIRGELEDEVVELQQCNGDLSALRAEKDATAGTFFPVLSLGNKLATSDKERDKQRDLQDMETVLKELTVLASDRLQELKDLHEERTKMLEKMSNVQNKSKSVRCISSSKACLSLKDQLEKSKAAVFKSMALLEKLQVEKDSIVWREREMNIKNELVDVSRRTSAVADSKMATLDVEIQKQLDEKSRIKTRLGNITKERGRKEIFADMKALISSFPDEMSSMRSQLDNYKETAGGIHSLRADVQSLSGVLCRKTRECEALHLRSADYASQLVDLNATVRDLKNSHEELKLFLDMYKRESTDPRDIAEAKEQEYRAWAHVQSLKSSLDEQNLELRVKAANEAEAVSQQMLAAAEAEIADLRQKMDDCKRDVAKQSDILKSKHEEHGTYLSEIQTIGSAYEDIVPQNQQLLLQVTERDDYNIKLFLEGITSRQMQDMLLIDKYIMDKDIQQGSASASFLSKKTSRIEDQLRFCTDQFQKLAEDRYQKSVTHENLQKKRADIGNGLEQARSRLEESHSKVEQSRVDYGALELELEIERFNKRRIEEEMEITKKKVSRLRSLIEGSSAIQKLRQELGEFKEILKCKACNDRPKEVVITKCYHLFCNPCVQKLTGTRQKKCPTCSASFGPNDIKPIYI</sequence>
<dbReference type="InterPro" id="IPR017907">
    <property type="entry name" value="Znf_RING_CS"/>
</dbReference>
<dbReference type="GO" id="GO:0006950">
    <property type="term" value="P:response to stress"/>
    <property type="evidence" value="ECO:0007669"/>
    <property type="project" value="UniProtKB-ARBA"/>
</dbReference>
<evidence type="ECO:0000256" key="8">
    <source>
        <dbReference type="ARBA" id="ARBA00022786"/>
    </source>
</evidence>
<evidence type="ECO:0000256" key="12">
    <source>
        <dbReference type="ARBA" id="ARBA00023242"/>
    </source>
</evidence>
<keyword evidence="9 14" id="KW-0862">Zinc</keyword>
<dbReference type="InterPro" id="IPR013083">
    <property type="entry name" value="Znf_RING/FYVE/PHD"/>
</dbReference>
<evidence type="ECO:0000256" key="1">
    <source>
        <dbReference type="ARBA" id="ARBA00000900"/>
    </source>
</evidence>
<protein>
    <recommendedName>
        <fullName evidence="14">E3 ubiquitin protein ligase</fullName>
        <ecNumber evidence="14">2.3.2.27</ecNumber>
    </recommendedName>
</protein>
<comment type="similarity">
    <text evidence="4 14">Belongs to the BRE1 family.</text>
</comment>
<keyword evidence="10 14" id="KW-0156">Chromatin regulator</keyword>
<evidence type="ECO:0000313" key="17">
    <source>
        <dbReference type="EMBL" id="EOA29298.1"/>
    </source>
</evidence>
<dbReference type="KEGG" id="crb:17887850"/>